<reference evidence="3" key="1">
    <citation type="journal article" date="2020" name="Stud. Mycol.">
        <title>101 Dothideomycetes genomes: a test case for predicting lifestyles and emergence of pathogens.</title>
        <authorList>
            <person name="Haridas S."/>
            <person name="Albert R."/>
            <person name="Binder M."/>
            <person name="Bloem J."/>
            <person name="Labutti K."/>
            <person name="Salamov A."/>
            <person name="Andreopoulos B."/>
            <person name="Baker S."/>
            <person name="Barry K."/>
            <person name="Bills G."/>
            <person name="Bluhm B."/>
            <person name="Cannon C."/>
            <person name="Castanera R."/>
            <person name="Culley D."/>
            <person name="Daum C."/>
            <person name="Ezra D."/>
            <person name="Gonzalez J."/>
            <person name="Henrissat B."/>
            <person name="Kuo A."/>
            <person name="Liang C."/>
            <person name="Lipzen A."/>
            <person name="Lutzoni F."/>
            <person name="Magnuson J."/>
            <person name="Mondo S."/>
            <person name="Nolan M."/>
            <person name="Ohm R."/>
            <person name="Pangilinan J."/>
            <person name="Park H.-J."/>
            <person name="Ramirez L."/>
            <person name="Alfaro M."/>
            <person name="Sun H."/>
            <person name="Tritt A."/>
            <person name="Yoshinaga Y."/>
            <person name="Zwiers L.-H."/>
            <person name="Turgeon B."/>
            <person name="Goodwin S."/>
            <person name="Spatafora J."/>
            <person name="Crous P."/>
            <person name="Grigoriev I."/>
        </authorList>
    </citation>
    <scope>NUCLEOTIDE SEQUENCE</scope>
    <source>
        <strain evidence="3">CBS 133067</strain>
    </source>
</reference>
<sequence>MYNEPCGFSTARNAKIRTNRSTEQMSVNRLAVLESQLHRFEERLQQLELGYGSAWSTVDLSTIPIPSFNLDAPPLQSDGAMFGMQKEPPPQLDRTPTSNVTAQSPATIIVDQPPTGDLYRETPMSLSSVAGDGLPPLEETLPLVQEFFQRVNAAYPLFHESQFMRIVRCLYTQPPSQHDPLHRASLQVVLSHAHRIRAMHFALQDQDYRVALEDSKASELLRASQSVLSDLTTAAPSLLSVQVLLNMTMIYKGTFNQQPALVLLAIAIRLAHRIRLHARVERDPHGNPLDPELIEQRRKVFWIAYVLDKDLSLHHGQPSLIDDDDTDLELPPLNPEDGSGDIYTLDGRVKFNLFRSRVDLACIESRIYKDLFSLRARGQSDIERESLVKSIETALEDWKNSLPPEFRVENIASKVSSTSLIHISIVHFVHFHSLARIYRVYSRDAGWIRNIGQCPCNNIDFEQSLKDLSHQLPLVWPKMVTSARSCLSLKRHTPQGDSACSCLALDDFQIIADSYAASRFVMCAAITALLILLANTIHNPTHPLAKNDLSVVDAALYDARQLSEKSGDDMLARMCMFCSELVQRARIAVENLAVQGLQSDNTNTAATKRRRIVSESLQQQREAKL</sequence>
<dbReference type="GO" id="GO:0006351">
    <property type="term" value="P:DNA-templated transcription"/>
    <property type="evidence" value="ECO:0007669"/>
    <property type="project" value="InterPro"/>
</dbReference>
<protein>
    <recommendedName>
        <fullName evidence="2">Xylanolytic transcriptional activator regulatory domain-containing protein</fullName>
    </recommendedName>
</protein>
<dbReference type="CDD" id="cd12148">
    <property type="entry name" value="fungal_TF_MHR"/>
    <property type="match status" value="1"/>
</dbReference>
<dbReference type="InterPro" id="IPR007219">
    <property type="entry name" value="XnlR_reg_dom"/>
</dbReference>
<keyword evidence="4" id="KW-1185">Reference proteome</keyword>
<dbReference type="OrthoDB" id="2123952at2759"/>
<organism evidence="3 4">
    <name type="scientific">Rhizodiscina lignyota</name>
    <dbReference type="NCBI Taxonomy" id="1504668"/>
    <lineage>
        <taxon>Eukaryota</taxon>
        <taxon>Fungi</taxon>
        <taxon>Dikarya</taxon>
        <taxon>Ascomycota</taxon>
        <taxon>Pezizomycotina</taxon>
        <taxon>Dothideomycetes</taxon>
        <taxon>Pleosporomycetidae</taxon>
        <taxon>Aulographales</taxon>
        <taxon>Rhizodiscinaceae</taxon>
        <taxon>Rhizodiscina</taxon>
    </lineage>
</organism>
<evidence type="ECO:0000259" key="2">
    <source>
        <dbReference type="SMART" id="SM00906"/>
    </source>
</evidence>
<dbReference type="AlphaFoldDB" id="A0A9P4IDP5"/>
<dbReference type="InterPro" id="IPR050987">
    <property type="entry name" value="AtrR-like"/>
</dbReference>
<gene>
    <name evidence="3" type="ORF">NA57DRAFT_57956</name>
</gene>
<dbReference type="SMART" id="SM00906">
    <property type="entry name" value="Fungal_trans"/>
    <property type="match status" value="1"/>
</dbReference>
<evidence type="ECO:0000256" key="1">
    <source>
        <dbReference type="ARBA" id="ARBA00023242"/>
    </source>
</evidence>
<dbReference type="GO" id="GO:0003700">
    <property type="term" value="F:DNA-binding transcription factor activity"/>
    <property type="evidence" value="ECO:0007669"/>
    <property type="project" value="InterPro"/>
</dbReference>
<evidence type="ECO:0000313" key="3">
    <source>
        <dbReference type="EMBL" id="KAF2097365.1"/>
    </source>
</evidence>
<feature type="domain" description="Xylanolytic transcriptional activator regulatory" evidence="2">
    <location>
        <begin position="260"/>
        <end position="337"/>
    </location>
</feature>
<proteinExistence type="predicted"/>
<comment type="caution">
    <text evidence="3">The sequence shown here is derived from an EMBL/GenBank/DDBJ whole genome shotgun (WGS) entry which is preliminary data.</text>
</comment>
<dbReference type="GO" id="GO:0003677">
    <property type="term" value="F:DNA binding"/>
    <property type="evidence" value="ECO:0007669"/>
    <property type="project" value="InterPro"/>
</dbReference>
<dbReference type="EMBL" id="ML978128">
    <property type="protein sequence ID" value="KAF2097365.1"/>
    <property type="molecule type" value="Genomic_DNA"/>
</dbReference>
<name>A0A9P4IDP5_9PEZI</name>
<dbReference type="PANTHER" id="PTHR46910">
    <property type="entry name" value="TRANSCRIPTION FACTOR PDR1"/>
    <property type="match status" value="1"/>
</dbReference>
<keyword evidence="1" id="KW-0539">Nucleus</keyword>
<dbReference type="Proteomes" id="UP000799772">
    <property type="component" value="Unassembled WGS sequence"/>
</dbReference>
<dbReference type="Pfam" id="PF04082">
    <property type="entry name" value="Fungal_trans"/>
    <property type="match status" value="1"/>
</dbReference>
<dbReference type="PANTHER" id="PTHR46910:SF25">
    <property type="entry name" value="ABC-TRANSPORTER-REGULATING TRANSCRIPTION FACTOR"/>
    <property type="match status" value="1"/>
</dbReference>
<evidence type="ECO:0000313" key="4">
    <source>
        <dbReference type="Proteomes" id="UP000799772"/>
    </source>
</evidence>
<accession>A0A9P4IDP5</accession>
<dbReference type="GO" id="GO:0008270">
    <property type="term" value="F:zinc ion binding"/>
    <property type="evidence" value="ECO:0007669"/>
    <property type="project" value="InterPro"/>
</dbReference>